<dbReference type="Gene3D" id="3.40.50.1390">
    <property type="entry name" value="Resolvase, N-terminal catalytic domain"/>
    <property type="match status" value="1"/>
</dbReference>
<sequence>MSKQITTIPARQNQVDKKLKVAAYCRVSTEHEEQKQSLKSQITYYTQKICYNPDWDFAGVYAELESGTKVDNRDEIQRLMNDCRNGKVDLILMKSLSRFRRNTLDVLLMLDELSKLNVVVYFETEDICSNDARIKKYITMATAAYQEESRQKSEAIKWGIRQSSHYGHIKLNHSQFLGYGRDDDGNLVIIEEEAKIVRLIYDLFLQGYGCRKIKKYLEDHAIKTVTGKEQWSTSTIDRILSNDKYIGRNITPKTHTPGFLTGKQEENRGQIDVIIIENSHQAIISQEMFDAVHNLKGNIKSKEVNIKGIGF</sequence>
<dbReference type="InterPro" id="IPR006119">
    <property type="entry name" value="Resolv_N"/>
</dbReference>
<dbReference type="Gene3D" id="3.90.1750.20">
    <property type="entry name" value="Putative Large Serine Recombinase, Chain B, Domain 2"/>
    <property type="match status" value="1"/>
</dbReference>
<dbReference type="EMBL" id="CP157940">
    <property type="protein sequence ID" value="XBS53268.1"/>
    <property type="molecule type" value="Genomic_DNA"/>
</dbReference>
<evidence type="ECO:0000259" key="1">
    <source>
        <dbReference type="PROSITE" id="PS51736"/>
    </source>
</evidence>
<dbReference type="Pfam" id="PF07508">
    <property type="entry name" value="Recombinase"/>
    <property type="match status" value="1"/>
</dbReference>
<dbReference type="SMART" id="SM00857">
    <property type="entry name" value="Resolvase"/>
    <property type="match status" value="1"/>
</dbReference>
<dbReference type="Pfam" id="PF00239">
    <property type="entry name" value="Resolvase"/>
    <property type="match status" value="1"/>
</dbReference>
<proteinExistence type="predicted"/>
<dbReference type="PANTHER" id="PTHR30461">
    <property type="entry name" value="DNA-INVERTASE FROM LAMBDOID PROPHAGE"/>
    <property type="match status" value="1"/>
</dbReference>
<dbReference type="RefSeq" id="WP_349945166.1">
    <property type="nucleotide sequence ID" value="NZ_CP157940.1"/>
</dbReference>
<organism evidence="3">
    <name type="scientific">Lacrimispora sp. BS-2</name>
    <dbReference type="NCBI Taxonomy" id="3151850"/>
    <lineage>
        <taxon>Bacteria</taxon>
        <taxon>Bacillati</taxon>
        <taxon>Bacillota</taxon>
        <taxon>Clostridia</taxon>
        <taxon>Lachnospirales</taxon>
        <taxon>Lachnospiraceae</taxon>
        <taxon>Lacrimispora</taxon>
    </lineage>
</organism>
<dbReference type="PROSITE" id="PS51737">
    <property type="entry name" value="RECOMBINASE_DNA_BIND"/>
    <property type="match status" value="1"/>
</dbReference>
<feature type="domain" description="Resolvase/invertase-type recombinase catalytic" evidence="1">
    <location>
        <begin position="20"/>
        <end position="167"/>
    </location>
</feature>
<dbReference type="PROSITE" id="PS51736">
    <property type="entry name" value="RECOMBINASES_3"/>
    <property type="match status" value="1"/>
</dbReference>
<name>A0AAU7PM06_9FIRM</name>
<dbReference type="SUPFAM" id="SSF53041">
    <property type="entry name" value="Resolvase-like"/>
    <property type="match status" value="1"/>
</dbReference>
<evidence type="ECO:0000313" key="3">
    <source>
        <dbReference type="EMBL" id="XBS53268.1"/>
    </source>
</evidence>
<reference evidence="3" key="1">
    <citation type="submission" date="2024-06" db="EMBL/GenBank/DDBJ databases">
        <title>Lacrimispora cavernae sp. nov., a novel anaerobe isolated from bat guano pile inside a cave.</title>
        <authorList>
            <person name="Miller S.L."/>
            <person name="Lu N."/>
            <person name="King J."/>
            <person name="Sankaranarayanan K."/>
            <person name="Lawson P.A."/>
        </authorList>
    </citation>
    <scope>NUCLEOTIDE SEQUENCE</scope>
    <source>
        <strain evidence="3">BS-2</strain>
    </source>
</reference>
<accession>A0AAU7PM06</accession>
<dbReference type="GO" id="GO:0003677">
    <property type="term" value="F:DNA binding"/>
    <property type="evidence" value="ECO:0007669"/>
    <property type="project" value="InterPro"/>
</dbReference>
<dbReference type="GO" id="GO:0000150">
    <property type="term" value="F:DNA strand exchange activity"/>
    <property type="evidence" value="ECO:0007669"/>
    <property type="project" value="InterPro"/>
</dbReference>
<feature type="domain" description="Recombinase" evidence="2">
    <location>
        <begin position="176"/>
        <end position="302"/>
    </location>
</feature>
<dbReference type="CDD" id="cd00338">
    <property type="entry name" value="Ser_Recombinase"/>
    <property type="match status" value="1"/>
</dbReference>
<dbReference type="PANTHER" id="PTHR30461:SF23">
    <property type="entry name" value="DNA RECOMBINASE-RELATED"/>
    <property type="match status" value="1"/>
</dbReference>
<dbReference type="InterPro" id="IPR050639">
    <property type="entry name" value="SSR_resolvase"/>
</dbReference>
<evidence type="ECO:0000259" key="2">
    <source>
        <dbReference type="PROSITE" id="PS51737"/>
    </source>
</evidence>
<dbReference type="AlphaFoldDB" id="A0AAU7PM06"/>
<dbReference type="InterPro" id="IPR036162">
    <property type="entry name" value="Resolvase-like_N_sf"/>
</dbReference>
<gene>
    <name evidence="3" type="ORF">ABFV83_15770</name>
</gene>
<dbReference type="InterPro" id="IPR011109">
    <property type="entry name" value="DNA_bind_recombinase_dom"/>
</dbReference>
<dbReference type="InterPro" id="IPR038109">
    <property type="entry name" value="DNA_bind_recomb_sf"/>
</dbReference>
<protein>
    <submittedName>
        <fullName evidence="3">Recombinase family protein</fullName>
    </submittedName>
</protein>